<sequence length="417" mass="46783">MMVIILIILVGLSAYFSASETAFSSVNKIRLKNYAKEGNKKAEKALSLAENFDKSITTILIGNNLVNIAATSLCTLLFTLEFGAVGVGYSTIVMTIALLVFGEITPKCIAKENAESFAIAVTSSLNILIKVFTPVSYLFIKLKSLITKSMKNKEVPTLTEEELMVMIDEIEEEGTLEKRESELIKSAIEFDNITVDEVLIPRVDIAAADIRSDRYEMKYIFTSTGYSRIPVYEDNIDNIIGVVYEKDFYTKYFDSETVLLTDIVRPIQFVPETMKISTLLTDLQKSKTHMAIVLDSYGGTLGIVTLEDILEELVGEIWDESDEIEYSVIKESEDRYSVLGGANIYDVMEEIGLDFDPGEYEDHTVGGYIQYVLEKIPLKGDKVELPNATLIVKSTKKRRIREILIIKKPLLDDVEPE</sequence>
<feature type="transmembrane region" description="Helical" evidence="8">
    <location>
        <begin position="117"/>
        <end position="140"/>
    </location>
</feature>
<evidence type="ECO:0000313" key="11">
    <source>
        <dbReference type="EMBL" id="TQS84524.1"/>
    </source>
</evidence>
<evidence type="ECO:0000313" key="12">
    <source>
        <dbReference type="Proteomes" id="UP000752814"/>
    </source>
</evidence>
<protein>
    <submittedName>
        <fullName evidence="11">Hemolysin</fullName>
    </submittedName>
</protein>
<keyword evidence="2 8" id="KW-0812">Transmembrane</keyword>
<keyword evidence="3" id="KW-0677">Repeat</keyword>
<dbReference type="Proteomes" id="UP000752814">
    <property type="component" value="Unassembled WGS sequence"/>
</dbReference>
<dbReference type="InterPro" id="IPR002550">
    <property type="entry name" value="CNNM"/>
</dbReference>
<dbReference type="InterPro" id="IPR016169">
    <property type="entry name" value="FAD-bd_PCMH_sub2"/>
</dbReference>
<name>A0A8J8PEC9_9ARCH</name>
<evidence type="ECO:0000256" key="6">
    <source>
        <dbReference type="ARBA" id="ARBA00023136"/>
    </source>
</evidence>
<dbReference type="FunFam" id="3.10.580.10:FF:000002">
    <property type="entry name" value="Magnesium/cobalt efflux protein CorC"/>
    <property type="match status" value="1"/>
</dbReference>
<feature type="domain" description="CBS" evidence="9">
    <location>
        <begin position="263"/>
        <end position="320"/>
    </location>
</feature>
<comment type="caution">
    <text evidence="11">The sequence shown here is derived from an EMBL/GenBank/DDBJ whole genome shotgun (WGS) entry which is preliminary data.</text>
</comment>
<feature type="transmembrane region" description="Helical" evidence="8">
    <location>
        <begin position="56"/>
        <end position="80"/>
    </location>
</feature>
<dbReference type="PANTHER" id="PTHR22777">
    <property type="entry name" value="HEMOLYSIN-RELATED"/>
    <property type="match status" value="1"/>
</dbReference>
<dbReference type="CDD" id="cd04590">
    <property type="entry name" value="CBS_pair_CorC_HlyC_assoc"/>
    <property type="match status" value="1"/>
</dbReference>
<evidence type="ECO:0000256" key="5">
    <source>
        <dbReference type="ARBA" id="ARBA00023122"/>
    </source>
</evidence>
<dbReference type="InterPro" id="IPR005170">
    <property type="entry name" value="Transptr-assoc_dom"/>
</dbReference>
<accession>A0A8J8PEC9</accession>
<dbReference type="EMBL" id="LVVT01000001">
    <property type="protein sequence ID" value="TQS84524.1"/>
    <property type="molecule type" value="Genomic_DNA"/>
</dbReference>
<evidence type="ECO:0000259" key="10">
    <source>
        <dbReference type="PROSITE" id="PS51846"/>
    </source>
</evidence>
<dbReference type="Gene3D" id="3.30.465.10">
    <property type="match status" value="1"/>
</dbReference>
<dbReference type="Pfam" id="PF01595">
    <property type="entry name" value="CNNM"/>
    <property type="match status" value="1"/>
</dbReference>
<dbReference type="AlphaFoldDB" id="A0A8J8PEC9"/>
<feature type="domain" description="CNNM transmembrane" evidence="10">
    <location>
        <begin position="1"/>
        <end position="180"/>
    </location>
</feature>
<reference evidence="11" key="1">
    <citation type="submission" date="2016-03" db="EMBL/GenBank/DDBJ databases">
        <authorList>
            <person name="Borrel G."/>
            <person name="Mccann A."/>
            <person name="O'Toole P.W."/>
        </authorList>
    </citation>
    <scope>NUCLEOTIDE SEQUENCE</scope>
    <source>
        <strain evidence="11">183</strain>
    </source>
</reference>
<keyword evidence="6 8" id="KW-0472">Membrane</keyword>
<dbReference type="GO" id="GO:0005886">
    <property type="term" value="C:plasma membrane"/>
    <property type="evidence" value="ECO:0007669"/>
    <property type="project" value="TreeGrafter"/>
</dbReference>
<keyword evidence="4 8" id="KW-1133">Transmembrane helix</keyword>
<evidence type="ECO:0000256" key="3">
    <source>
        <dbReference type="ARBA" id="ARBA00022737"/>
    </source>
</evidence>
<feature type="transmembrane region" description="Helical" evidence="8">
    <location>
        <begin position="87"/>
        <end position="105"/>
    </location>
</feature>
<dbReference type="Gene3D" id="3.10.580.10">
    <property type="entry name" value="CBS-domain"/>
    <property type="match status" value="1"/>
</dbReference>
<evidence type="ECO:0000256" key="1">
    <source>
        <dbReference type="ARBA" id="ARBA00004141"/>
    </source>
</evidence>
<dbReference type="PROSITE" id="PS51371">
    <property type="entry name" value="CBS"/>
    <property type="match status" value="1"/>
</dbReference>
<dbReference type="PANTHER" id="PTHR22777:SF17">
    <property type="entry name" value="UPF0053 PROTEIN SLL0260"/>
    <property type="match status" value="1"/>
</dbReference>
<comment type="subcellular location">
    <subcellularLocation>
        <location evidence="1">Membrane</location>
        <topology evidence="1">Multi-pass membrane protein</topology>
    </subcellularLocation>
</comment>
<dbReference type="GO" id="GO:0050660">
    <property type="term" value="F:flavin adenine dinucleotide binding"/>
    <property type="evidence" value="ECO:0007669"/>
    <property type="project" value="InterPro"/>
</dbReference>
<proteinExistence type="predicted"/>
<dbReference type="InterPro" id="IPR046342">
    <property type="entry name" value="CBS_dom_sf"/>
</dbReference>
<dbReference type="SUPFAM" id="SSF54631">
    <property type="entry name" value="CBS-domain pair"/>
    <property type="match status" value="1"/>
</dbReference>
<gene>
    <name evidence="11" type="ORF">A3207_00320</name>
</gene>
<dbReference type="InterPro" id="IPR000644">
    <property type="entry name" value="CBS_dom"/>
</dbReference>
<keyword evidence="5 7" id="KW-0129">CBS domain</keyword>
<dbReference type="Pfam" id="PF03471">
    <property type="entry name" value="CorC_HlyC"/>
    <property type="match status" value="1"/>
</dbReference>
<dbReference type="PROSITE" id="PS51846">
    <property type="entry name" value="CNNM"/>
    <property type="match status" value="1"/>
</dbReference>
<organism evidence="11 12">
    <name type="scientific">Candidatus Methanomassiliicoccus intestinalis</name>
    <dbReference type="NCBI Taxonomy" id="1406512"/>
    <lineage>
        <taxon>Archaea</taxon>
        <taxon>Methanobacteriati</taxon>
        <taxon>Thermoplasmatota</taxon>
        <taxon>Thermoplasmata</taxon>
        <taxon>Methanomassiliicoccales</taxon>
        <taxon>Methanomassiliicoccaceae</taxon>
        <taxon>Methanomassiliicoccus</taxon>
    </lineage>
</organism>
<dbReference type="SUPFAM" id="SSF56176">
    <property type="entry name" value="FAD-binding/transporter-associated domain-like"/>
    <property type="match status" value="1"/>
</dbReference>
<dbReference type="SMART" id="SM01091">
    <property type="entry name" value="CorC_HlyC"/>
    <property type="match status" value="1"/>
</dbReference>
<evidence type="ECO:0000256" key="7">
    <source>
        <dbReference type="PROSITE-ProRule" id="PRU00703"/>
    </source>
</evidence>
<evidence type="ECO:0000256" key="8">
    <source>
        <dbReference type="SAM" id="Phobius"/>
    </source>
</evidence>
<evidence type="ECO:0000256" key="4">
    <source>
        <dbReference type="ARBA" id="ARBA00022989"/>
    </source>
</evidence>
<dbReference type="InterPro" id="IPR036318">
    <property type="entry name" value="FAD-bd_PCMH-like_sf"/>
</dbReference>
<evidence type="ECO:0000259" key="9">
    <source>
        <dbReference type="PROSITE" id="PS51371"/>
    </source>
</evidence>
<dbReference type="InterPro" id="IPR044751">
    <property type="entry name" value="Ion_transp-like_CBS"/>
</dbReference>
<evidence type="ECO:0000256" key="2">
    <source>
        <dbReference type="ARBA" id="ARBA00022692"/>
    </source>
</evidence>
<dbReference type="Pfam" id="PF00571">
    <property type="entry name" value="CBS"/>
    <property type="match status" value="1"/>
</dbReference>